<organism evidence="2 3">
    <name type="scientific">Sphingomonas baiyangensis</name>
    <dbReference type="NCBI Taxonomy" id="2572576"/>
    <lineage>
        <taxon>Bacteria</taxon>
        <taxon>Pseudomonadati</taxon>
        <taxon>Pseudomonadota</taxon>
        <taxon>Alphaproteobacteria</taxon>
        <taxon>Sphingomonadales</taxon>
        <taxon>Sphingomonadaceae</taxon>
        <taxon>Sphingomonas</taxon>
    </lineage>
</organism>
<dbReference type="PANTHER" id="PTHR34001:SF3">
    <property type="entry name" value="BLL7405 PROTEIN"/>
    <property type="match status" value="1"/>
</dbReference>
<dbReference type="OrthoDB" id="9815357at2"/>
<dbReference type="Proteomes" id="UP000309138">
    <property type="component" value="Unassembled WGS sequence"/>
</dbReference>
<comment type="caution">
    <text evidence="2">The sequence shown here is derived from an EMBL/GenBank/DDBJ whole genome shotgun (WGS) entry which is preliminary data.</text>
</comment>
<dbReference type="PANTHER" id="PTHR34001">
    <property type="entry name" value="BLL7405 PROTEIN"/>
    <property type="match status" value="1"/>
</dbReference>
<gene>
    <name evidence="2" type="ORF">FBR43_10425</name>
</gene>
<name>A0A4U1L5M2_9SPHN</name>
<dbReference type="Gene3D" id="2.40.160.20">
    <property type="match status" value="1"/>
</dbReference>
<dbReference type="InterPro" id="IPR051692">
    <property type="entry name" value="OMP-like"/>
</dbReference>
<accession>A0A4U1L5M2</accession>
<evidence type="ECO:0000313" key="2">
    <source>
        <dbReference type="EMBL" id="TKD52229.1"/>
    </source>
</evidence>
<evidence type="ECO:0000256" key="1">
    <source>
        <dbReference type="SAM" id="SignalP"/>
    </source>
</evidence>
<feature type="chain" id="PRO_5020641283" evidence="1">
    <location>
        <begin position="24"/>
        <end position="282"/>
    </location>
</feature>
<dbReference type="RefSeq" id="WP_136944150.1">
    <property type="nucleotide sequence ID" value="NZ_SWKR01000002.1"/>
</dbReference>
<evidence type="ECO:0000313" key="3">
    <source>
        <dbReference type="Proteomes" id="UP000309138"/>
    </source>
</evidence>
<protein>
    <submittedName>
        <fullName evidence="2">Porin family protein</fullName>
    </submittedName>
</protein>
<dbReference type="AlphaFoldDB" id="A0A4U1L5M2"/>
<proteinExistence type="predicted"/>
<feature type="signal peptide" evidence="1">
    <location>
        <begin position="1"/>
        <end position="23"/>
    </location>
</feature>
<reference evidence="2 3" key="1">
    <citation type="submission" date="2019-04" db="EMBL/GenBank/DDBJ databases">
        <authorList>
            <person name="Yang Y."/>
            <person name="Wei D."/>
        </authorList>
    </citation>
    <scope>NUCLEOTIDE SEQUENCE [LARGE SCALE GENOMIC DNA]</scope>
    <source>
        <strain evidence="2 3">L-1-4w-11</strain>
    </source>
</reference>
<dbReference type="SUPFAM" id="SSF103515">
    <property type="entry name" value="Autotransporter"/>
    <property type="match status" value="1"/>
</dbReference>
<dbReference type="EMBL" id="SWKR01000002">
    <property type="protein sequence ID" value="TKD52229.1"/>
    <property type="molecule type" value="Genomic_DNA"/>
</dbReference>
<sequence>MRTIKASAIATVAALGLATPAIAQDANGDRHFDGPYVGGSFGFGVQPNDVGETVVFDRNLDGNFNDTIVTSGGANAFAPGFCNGNNRGSATPAGGCDNDRDAIEYFARVGWDKQFGNFVIGAMGEFGRSQVRDSVTAYSSTPAFYTFNREFDWNASIRGRVGYAAGGRTLFYAAGGPAYAQIDNSFETSNTANSFESNGGKSNSWGYTAGGGVEQKIGRNISLGLEYMYNDYVDDDYVVSVGQGTAPATNPFLLGNAAGSDLRRSDDNFRFHSIRATAALRF</sequence>
<keyword evidence="3" id="KW-1185">Reference proteome</keyword>
<keyword evidence="1" id="KW-0732">Signal</keyword>
<dbReference type="InterPro" id="IPR036709">
    <property type="entry name" value="Autotransporte_beta_dom_sf"/>
</dbReference>